<keyword evidence="12" id="KW-1185">Reference proteome</keyword>
<dbReference type="NCBIfam" id="TIGR00804">
    <property type="entry name" value="nupC"/>
    <property type="match status" value="1"/>
</dbReference>
<keyword evidence="7" id="KW-0813">Transport</keyword>
<dbReference type="GO" id="GO:0005886">
    <property type="term" value="C:plasma membrane"/>
    <property type="evidence" value="ECO:0007669"/>
    <property type="project" value="UniProtKB-SubCell"/>
</dbReference>
<evidence type="ECO:0000259" key="10">
    <source>
        <dbReference type="Pfam" id="PF07670"/>
    </source>
</evidence>
<keyword evidence="5 7" id="KW-1133">Transmembrane helix</keyword>
<dbReference type="EMBL" id="OCNF01000004">
    <property type="protein sequence ID" value="SOD66436.1"/>
    <property type="molecule type" value="Genomic_DNA"/>
</dbReference>
<reference evidence="11 12" key="1">
    <citation type="submission" date="2017-09" db="EMBL/GenBank/DDBJ databases">
        <authorList>
            <person name="Ehlers B."/>
            <person name="Leendertz F.H."/>
        </authorList>
    </citation>
    <scope>NUCLEOTIDE SEQUENCE [LARGE SCALE GENOMIC DNA]</scope>
    <source>
        <strain evidence="11 12">DSM 16848</strain>
    </source>
</reference>
<evidence type="ECO:0000313" key="11">
    <source>
        <dbReference type="EMBL" id="SOD66436.1"/>
    </source>
</evidence>
<sequence>MGILNSLLGMVALLAIAFALSKHKKSINKRTVGVAFAIQFGLGALILYVPAGRAVLEMVSNGVAKVLSYGNQGVSFLFGGLVDGKMFELFGGGGFVFAFRVLPMIIFFSSLIAVLYYLGVMGWVIKILGGALQKALGTSRAESMSAAANIFVGQTEAPLVVKPFIAKMTTSELFAVMTGGLASIAGSVLGGYAAMGVQMEYLIAASFMAAPGGLLFAKIIIPETEKPQDDPNVKLSFTAEGETPPANVIDAAAAGASTGLQIALNVGAMLIAFVGIIALFNGMVGGIGGLFGVENLTLDKILGYAFAPLAWVIGAPWAEAQAAGSFIGQKIVINEFVAYTEFINYTKDSAQIALSDKTKAIVSFALCGFANLGSIAILVGGLSIMAPNRRGDIARLGVYALIAGTLSNLMSATIAGLFIGLSSTM</sequence>
<organism evidence="11 12">
    <name type="scientific">Alysiella filiformis DSM 16848</name>
    <dbReference type="NCBI Taxonomy" id="1120981"/>
    <lineage>
        <taxon>Bacteria</taxon>
        <taxon>Pseudomonadati</taxon>
        <taxon>Pseudomonadota</taxon>
        <taxon>Betaproteobacteria</taxon>
        <taxon>Neisseriales</taxon>
        <taxon>Neisseriaceae</taxon>
        <taxon>Alysiella</taxon>
    </lineage>
</organism>
<evidence type="ECO:0000256" key="2">
    <source>
        <dbReference type="ARBA" id="ARBA00009033"/>
    </source>
</evidence>
<keyword evidence="4 7" id="KW-0812">Transmembrane</keyword>
<evidence type="ECO:0000256" key="1">
    <source>
        <dbReference type="ARBA" id="ARBA00004651"/>
    </source>
</evidence>
<dbReference type="Proteomes" id="UP000219669">
    <property type="component" value="Unassembled WGS sequence"/>
</dbReference>
<proteinExistence type="inferred from homology"/>
<feature type="transmembrane region" description="Helical" evidence="7">
    <location>
        <begin position="270"/>
        <end position="293"/>
    </location>
</feature>
<dbReference type="InterPro" id="IPR011642">
    <property type="entry name" value="Gate_dom"/>
</dbReference>
<dbReference type="InterPro" id="IPR008276">
    <property type="entry name" value="C_nuclsd_transpt"/>
</dbReference>
<evidence type="ECO:0000256" key="3">
    <source>
        <dbReference type="ARBA" id="ARBA00022475"/>
    </source>
</evidence>
<feature type="transmembrane region" description="Helical" evidence="7">
    <location>
        <begin position="361"/>
        <end position="384"/>
    </location>
</feature>
<comment type="subcellular location">
    <subcellularLocation>
        <location evidence="1">Cell membrane</location>
        <topology evidence="1">Multi-pass membrane protein</topology>
    </subcellularLocation>
</comment>
<dbReference type="RefSeq" id="WP_097113692.1">
    <property type="nucleotide sequence ID" value="NZ_CP083931.1"/>
</dbReference>
<accession>A0A286E6C1</accession>
<dbReference type="Pfam" id="PF07662">
    <property type="entry name" value="Nucleos_tra2_C"/>
    <property type="match status" value="1"/>
</dbReference>
<gene>
    <name evidence="11" type="ORF">SAMN02746062_00605</name>
</gene>
<dbReference type="PANTHER" id="PTHR10590:SF4">
    <property type="entry name" value="SOLUTE CARRIER FAMILY 28 MEMBER 3"/>
    <property type="match status" value="1"/>
</dbReference>
<dbReference type="InterPro" id="IPR011657">
    <property type="entry name" value="CNT_C_dom"/>
</dbReference>
<dbReference type="GO" id="GO:0005337">
    <property type="term" value="F:nucleoside transmembrane transporter activity"/>
    <property type="evidence" value="ECO:0007669"/>
    <property type="project" value="InterPro"/>
</dbReference>
<evidence type="ECO:0000259" key="9">
    <source>
        <dbReference type="Pfam" id="PF07662"/>
    </source>
</evidence>
<dbReference type="InterPro" id="IPR018270">
    <property type="entry name" value="C_nuclsd_transpt_met_bac"/>
</dbReference>
<feature type="transmembrane region" description="Helical" evidence="7">
    <location>
        <begin position="396"/>
        <end position="421"/>
    </location>
</feature>
<dbReference type="OrthoDB" id="9766455at2"/>
<dbReference type="Pfam" id="PF01773">
    <property type="entry name" value="Nucleos_tra2_N"/>
    <property type="match status" value="1"/>
</dbReference>
<evidence type="ECO:0000256" key="6">
    <source>
        <dbReference type="ARBA" id="ARBA00023136"/>
    </source>
</evidence>
<feature type="transmembrane region" description="Helical" evidence="7">
    <location>
        <begin position="173"/>
        <end position="195"/>
    </location>
</feature>
<evidence type="ECO:0000259" key="8">
    <source>
        <dbReference type="Pfam" id="PF01773"/>
    </source>
</evidence>
<dbReference type="GO" id="GO:0015293">
    <property type="term" value="F:symporter activity"/>
    <property type="evidence" value="ECO:0007669"/>
    <property type="project" value="TreeGrafter"/>
</dbReference>
<feature type="domain" description="Nucleoside transporter/FeoB GTPase Gate" evidence="10">
    <location>
        <begin position="98"/>
        <end position="196"/>
    </location>
</feature>
<comment type="similarity">
    <text evidence="2 7">Belongs to the concentrative nucleoside transporter (CNT) (TC 2.A.41) family.</text>
</comment>
<feature type="transmembrane region" description="Helical" evidence="7">
    <location>
        <begin position="31"/>
        <end position="51"/>
    </location>
</feature>
<feature type="domain" description="Concentrative nucleoside transporter C-terminal" evidence="9">
    <location>
        <begin position="201"/>
        <end position="416"/>
    </location>
</feature>
<protein>
    <recommendedName>
        <fullName evidence="7">Nucleoside permease</fullName>
    </recommendedName>
</protein>
<comment type="caution">
    <text evidence="7">Lacks conserved residue(s) required for the propagation of feature annotation.</text>
</comment>
<evidence type="ECO:0000256" key="4">
    <source>
        <dbReference type="ARBA" id="ARBA00022692"/>
    </source>
</evidence>
<evidence type="ECO:0000256" key="5">
    <source>
        <dbReference type="ARBA" id="ARBA00022989"/>
    </source>
</evidence>
<dbReference type="PANTHER" id="PTHR10590">
    <property type="entry name" value="SODIUM/NUCLEOSIDE COTRANSPORTER"/>
    <property type="match status" value="1"/>
</dbReference>
<name>A0A286E6C1_9NEIS</name>
<feature type="transmembrane region" description="Helical" evidence="7">
    <location>
        <begin position="94"/>
        <end position="118"/>
    </location>
</feature>
<keyword evidence="6 7" id="KW-0472">Membrane</keyword>
<keyword evidence="3" id="KW-1003">Cell membrane</keyword>
<dbReference type="AlphaFoldDB" id="A0A286E6C1"/>
<feature type="domain" description="Concentrative nucleoside transporter N-terminal" evidence="8">
    <location>
        <begin position="8"/>
        <end position="81"/>
    </location>
</feature>
<dbReference type="Pfam" id="PF07670">
    <property type="entry name" value="Gate"/>
    <property type="match status" value="1"/>
</dbReference>
<evidence type="ECO:0000256" key="7">
    <source>
        <dbReference type="RuleBase" id="RU362018"/>
    </source>
</evidence>
<feature type="transmembrane region" description="Helical" evidence="7">
    <location>
        <begin position="201"/>
        <end position="221"/>
    </location>
</feature>
<dbReference type="InterPro" id="IPR002668">
    <property type="entry name" value="CNT_N_dom"/>
</dbReference>
<evidence type="ECO:0000313" key="12">
    <source>
        <dbReference type="Proteomes" id="UP000219669"/>
    </source>
</evidence>